<feature type="domain" description="Leucine-binding protein" evidence="6">
    <location>
        <begin position="35"/>
        <end position="379"/>
    </location>
</feature>
<dbReference type="SUPFAM" id="SSF53822">
    <property type="entry name" value="Periplasmic binding protein-like I"/>
    <property type="match status" value="1"/>
</dbReference>
<dbReference type="InterPro" id="IPR028082">
    <property type="entry name" value="Peripla_BP_I"/>
</dbReference>
<name>A0ABN2N1L1_9PSEU</name>
<gene>
    <name evidence="7" type="ORF">GCM10009836_29520</name>
</gene>
<feature type="signal peptide" evidence="5">
    <location>
        <begin position="1"/>
        <end position="22"/>
    </location>
</feature>
<dbReference type="RefSeq" id="WP_344416709.1">
    <property type="nucleotide sequence ID" value="NZ_BAAAQK010000006.1"/>
</dbReference>
<keyword evidence="8" id="KW-1185">Reference proteome</keyword>
<organism evidence="7 8">
    <name type="scientific">Pseudonocardia ailaonensis</name>
    <dbReference type="NCBI Taxonomy" id="367279"/>
    <lineage>
        <taxon>Bacteria</taxon>
        <taxon>Bacillati</taxon>
        <taxon>Actinomycetota</taxon>
        <taxon>Actinomycetes</taxon>
        <taxon>Pseudonocardiales</taxon>
        <taxon>Pseudonocardiaceae</taxon>
        <taxon>Pseudonocardia</taxon>
    </lineage>
</organism>
<sequence length="406" mass="41987">MIRRRIAALAAGVGAAALVLTACGGGSSASSGGDIEVGAYAPLTGSLASPGTILTNGMKLKFDQVNAAGGINGRKVKLTVLDDTGNAATAVTVANQLAGNKNTVAVLGSYGSSIGMPASAALEKAQVPNVQSQLSTPDAVNRGFKYLFNTYPLGEDVEKQTFLRAIEQKMITPQRVSLVYIDSPFATAAAKVITDQAAAHGYTVVSNEKIQPQQASYASTVTKIKGDNPDTVWLAVNGAEAKTLLTNMQQLGFKPTNLYGEGNPLIDPTAMASVGTLNDGVLVGTQWWPGSPTQANQTFLSDYKAAYGGEAPPQMAPGGYQAAEILVAALRSIPADTISRETVRDALAKLQNVPTVYGPVSFAPNGQLQFQALYLLQNQAGTPVVVLPTAEAKPGTKVQGYLAGAS</sequence>
<dbReference type="InterPro" id="IPR000709">
    <property type="entry name" value="Leu_Ile_Val-bd"/>
</dbReference>
<keyword evidence="3 5" id="KW-0732">Signal</keyword>
<evidence type="ECO:0000259" key="6">
    <source>
        <dbReference type="Pfam" id="PF13458"/>
    </source>
</evidence>
<dbReference type="Gene3D" id="3.40.50.2300">
    <property type="match status" value="2"/>
</dbReference>
<dbReference type="InterPro" id="IPR028081">
    <property type="entry name" value="Leu-bd"/>
</dbReference>
<feature type="chain" id="PRO_5045236121" evidence="5">
    <location>
        <begin position="23"/>
        <end position="406"/>
    </location>
</feature>
<protein>
    <submittedName>
        <fullName evidence="7">Amino acid ABC transporter substrate-binding protein</fullName>
    </submittedName>
</protein>
<evidence type="ECO:0000256" key="3">
    <source>
        <dbReference type="ARBA" id="ARBA00022729"/>
    </source>
</evidence>
<dbReference type="PANTHER" id="PTHR30483">
    <property type="entry name" value="LEUCINE-SPECIFIC-BINDING PROTEIN"/>
    <property type="match status" value="1"/>
</dbReference>
<dbReference type="PANTHER" id="PTHR30483:SF6">
    <property type="entry name" value="PERIPLASMIC BINDING PROTEIN OF ABC TRANSPORTER FOR NATURAL AMINO ACIDS"/>
    <property type="match status" value="1"/>
</dbReference>
<evidence type="ECO:0000313" key="7">
    <source>
        <dbReference type="EMBL" id="GAA1847919.1"/>
    </source>
</evidence>
<dbReference type="Pfam" id="PF13458">
    <property type="entry name" value="Peripla_BP_6"/>
    <property type="match status" value="1"/>
</dbReference>
<evidence type="ECO:0000313" key="8">
    <source>
        <dbReference type="Proteomes" id="UP001500449"/>
    </source>
</evidence>
<accession>A0ABN2N1L1</accession>
<dbReference type="InterPro" id="IPR051010">
    <property type="entry name" value="BCAA_transport"/>
</dbReference>
<evidence type="ECO:0000256" key="5">
    <source>
        <dbReference type="SAM" id="SignalP"/>
    </source>
</evidence>
<evidence type="ECO:0000256" key="2">
    <source>
        <dbReference type="ARBA" id="ARBA00022448"/>
    </source>
</evidence>
<comment type="caution">
    <text evidence="7">The sequence shown here is derived from an EMBL/GenBank/DDBJ whole genome shotgun (WGS) entry which is preliminary data.</text>
</comment>
<evidence type="ECO:0000256" key="4">
    <source>
        <dbReference type="ARBA" id="ARBA00022970"/>
    </source>
</evidence>
<reference evidence="7 8" key="1">
    <citation type="journal article" date="2019" name="Int. J. Syst. Evol. Microbiol.">
        <title>The Global Catalogue of Microorganisms (GCM) 10K type strain sequencing project: providing services to taxonomists for standard genome sequencing and annotation.</title>
        <authorList>
            <consortium name="The Broad Institute Genomics Platform"/>
            <consortium name="The Broad Institute Genome Sequencing Center for Infectious Disease"/>
            <person name="Wu L."/>
            <person name="Ma J."/>
        </authorList>
    </citation>
    <scope>NUCLEOTIDE SEQUENCE [LARGE SCALE GENOMIC DNA]</scope>
    <source>
        <strain evidence="7 8">JCM 16009</strain>
    </source>
</reference>
<keyword evidence="4" id="KW-0029">Amino-acid transport</keyword>
<comment type="similarity">
    <text evidence="1">Belongs to the leucine-binding protein family.</text>
</comment>
<evidence type="ECO:0000256" key="1">
    <source>
        <dbReference type="ARBA" id="ARBA00010062"/>
    </source>
</evidence>
<proteinExistence type="inferred from homology"/>
<keyword evidence="2" id="KW-0813">Transport</keyword>
<dbReference type="Proteomes" id="UP001500449">
    <property type="component" value="Unassembled WGS sequence"/>
</dbReference>
<dbReference type="PRINTS" id="PR00337">
    <property type="entry name" value="LEUILEVALBP"/>
</dbReference>
<dbReference type="EMBL" id="BAAAQK010000006">
    <property type="protein sequence ID" value="GAA1847919.1"/>
    <property type="molecule type" value="Genomic_DNA"/>
</dbReference>
<dbReference type="PROSITE" id="PS51257">
    <property type="entry name" value="PROKAR_LIPOPROTEIN"/>
    <property type="match status" value="1"/>
</dbReference>